<dbReference type="CDD" id="cd05380">
    <property type="entry name" value="CAP_euk"/>
    <property type="match status" value="1"/>
</dbReference>
<name>A0A1I7YRC8_9BILA</name>
<dbReference type="InterPro" id="IPR001283">
    <property type="entry name" value="CRISP-related"/>
</dbReference>
<protein>
    <submittedName>
        <fullName evidence="3">SCP domain-containing protein</fullName>
    </submittedName>
</protein>
<dbReference type="InterPro" id="IPR014044">
    <property type="entry name" value="CAP_dom"/>
</dbReference>
<dbReference type="Proteomes" id="UP000095287">
    <property type="component" value="Unplaced"/>
</dbReference>
<keyword evidence="2" id="KW-1185">Reference proteome</keyword>
<evidence type="ECO:0000313" key="3">
    <source>
        <dbReference type="WBParaSite" id="L893_g18946.t1"/>
    </source>
</evidence>
<dbReference type="WBParaSite" id="L893_g18946.t1">
    <property type="protein sequence ID" value="L893_g18946.t1"/>
    <property type="gene ID" value="L893_g18946"/>
</dbReference>
<dbReference type="InterPro" id="IPR035940">
    <property type="entry name" value="CAP_sf"/>
</dbReference>
<dbReference type="AlphaFoldDB" id="A0A1I7YRC8"/>
<evidence type="ECO:0000313" key="2">
    <source>
        <dbReference type="Proteomes" id="UP000095287"/>
    </source>
</evidence>
<feature type="domain" description="SCP" evidence="1">
    <location>
        <begin position="74"/>
        <end position="239"/>
    </location>
</feature>
<dbReference type="Pfam" id="PF00188">
    <property type="entry name" value="CAP"/>
    <property type="match status" value="1"/>
</dbReference>
<dbReference type="SUPFAM" id="SSF55797">
    <property type="entry name" value="PR-1-like"/>
    <property type="match status" value="1"/>
</dbReference>
<dbReference type="Gene3D" id="3.40.33.10">
    <property type="entry name" value="CAP"/>
    <property type="match status" value="1"/>
</dbReference>
<dbReference type="SMART" id="SM00198">
    <property type="entry name" value="SCP"/>
    <property type="match status" value="1"/>
</dbReference>
<accession>A0A1I7YRC8</accession>
<sequence>MFQELLTYGPIRKRFESGKRSDLSLPGVFCKLTCSPLWIRPGPGSRPFTVAHFDRSWTVLSRDGIVGIPRLLVARMREAVRNTHNFYRSKLASGQLFKPKKDNGSPQYFSNIFKLKYSCKMEELARAHAQACSVEKDRNSKIGLMALLTSRNATVESFEQLVKTWYVEGAKEAATSEFVESNYTVEQSVYDDASTEARIRAQFYQVAFSDLVAVGCAVNTCDQRTIFVCRYDGGKYKEYDDKGNVKREVIAGLPLLNKPLFKSGVPCIYDHQCSNQIHPNSTCSSFQYLCCDDLRCSTYEDWTAPLYDPSKKAAGEVVFNAALGLIGLFTAM</sequence>
<evidence type="ECO:0000259" key="1">
    <source>
        <dbReference type="SMART" id="SM00198"/>
    </source>
</evidence>
<organism evidence="2 3">
    <name type="scientific">Steinernema glaseri</name>
    <dbReference type="NCBI Taxonomy" id="37863"/>
    <lineage>
        <taxon>Eukaryota</taxon>
        <taxon>Metazoa</taxon>
        <taxon>Ecdysozoa</taxon>
        <taxon>Nematoda</taxon>
        <taxon>Chromadorea</taxon>
        <taxon>Rhabditida</taxon>
        <taxon>Tylenchina</taxon>
        <taxon>Panagrolaimomorpha</taxon>
        <taxon>Strongyloidoidea</taxon>
        <taxon>Steinernematidae</taxon>
        <taxon>Steinernema</taxon>
    </lineage>
</organism>
<reference evidence="3" key="1">
    <citation type="submission" date="2016-11" db="UniProtKB">
        <authorList>
            <consortium name="WormBaseParasite"/>
        </authorList>
    </citation>
    <scope>IDENTIFICATION</scope>
</reference>
<proteinExistence type="predicted"/>
<dbReference type="PANTHER" id="PTHR10334">
    <property type="entry name" value="CYSTEINE-RICH SECRETORY PROTEIN-RELATED"/>
    <property type="match status" value="1"/>
</dbReference>